<dbReference type="CDD" id="cd11041">
    <property type="entry name" value="CYP503A1-like"/>
    <property type="match status" value="1"/>
</dbReference>
<dbReference type="GO" id="GO:0005506">
    <property type="term" value="F:iron ion binding"/>
    <property type="evidence" value="ECO:0007669"/>
    <property type="project" value="InterPro"/>
</dbReference>
<dbReference type="InterPro" id="IPR001128">
    <property type="entry name" value="Cyt_P450"/>
</dbReference>
<organism evidence="8">
    <name type="scientific">Discosia rubi</name>
    <dbReference type="NCBI Taxonomy" id="2502037"/>
    <lineage>
        <taxon>Eukaryota</taxon>
        <taxon>Fungi</taxon>
        <taxon>Dikarya</taxon>
        <taxon>Ascomycota</taxon>
        <taxon>Pezizomycotina</taxon>
        <taxon>Sordariomycetes</taxon>
        <taxon>Xylariomycetidae</taxon>
        <taxon>Amphisphaeriales</taxon>
        <taxon>Sporocadaceae</taxon>
        <taxon>Discosia</taxon>
    </lineage>
</organism>
<dbReference type="PANTHER" id="PTHR46206:SF6">
    <property type="entry name" value="CYTOCHROME P450 MONOOXYGENASE AN1598-RELATED"/>
    <property type="match status" value="1"/>
</dbReference>
<evidence type="ECO:0000256" key="5">
    <source>
        <dbReference type="ARBA" id="ARBA00023002"/>
    </source>
</evidence>
<reference evidence="8" key="1">
    <citation type="submission" date="2020-05" db="EMBL/GenBank/DDBJ databases">
        <title>Chaetoglobosin P from Discosia rubi as a thermally sensitive antifungal against Cryptococcus neoformans.</title>
        <authorList>
            <person name="Perlatti B."/>
            <person name="Nichols C.B."/>
            <person name="Nan L."/>
            <person name="Wiemann P."/>
            <person name="Harvey C.J.B."/>
            <person name="Alspaugh J.A."/>
            <person name="Bills G.F."/>
        </authorList>
    </citation>
    <scope>NUCLEOTIDE SEQUENCE</scope>
    <source>
        <strain evidence="8">TTI-00885</strain>
    </source>
</reference>
<keyword evidence="6" id="KW-0408">Iron</keyword>
<dbReference type="Pfam" id="PF00067">
    <property type="entry name" value="p450"/>
    <property type="match status" value="1"/>
</dbReference>
<keyword evidence="7" id="KW-0503">Monooxygenase</keyword>
<evidence type="ECO:0000256" key="3">
    <source>
        <dbReference type="ARBA" id="ARBA00010617"/>
    </source>
</evidence>
<evidence type="ECO:0000256" key="2">
    <source>
        <dbReference type="ARBA" id="ARBA00004167"/>
    </source>
</evidence>
<dbReference type="GO" id="GO:0016020">
    <property type="term" value="C:membrane"/>
    <property type="evidence" value="ECO:0007669"/>
    <property type="project" value="UniProtKB-SubCell"/>
</dbReference>
<dbReference type="GO" id="GO:0004497">
    <property type="term" value="F:monooxygenase activity"/>
    <property type="evidence" value="ECO:0007669"/>
    <property type="project" value="UniProtKB-KW"/>
</dbReference>
<evidence type="ECO:0000256" key="1">
    <source>
        <dbReference type="ARBA" id="ARBA00001971"/>
    </source>
</evidence>
<proteinExistence type="inferred from homology"/>
<dbReference type="Gene3D" id="1.10.630.10">
    <property type="entry name" value="Cytochrome P450"/>
    <property type="match status" value="1"/>
</dbReference>
<evidence type="ECO:0000313" key="8">
    <source>
        <dbReference type="EMBL" id="QJY30858.1"/>
    </source>
</evidence>
<dbReference type="GO" id="GO:0020037">
    <property type="term" value="F:heme binding"/>
    <property type="evidence" value="ECO:0007669"/>
    <property type="project" value="InterPro"/>
</dbReference>
<dbReference type="InterPro" id="IPR036396">
    <property type="entry name" value="Cyt_P450_sf"/>
</dbReference>
<protein>
    <submittedName>
        <fullName evidence="8">Ent-kaurene oxidase</fullName>
    </submittedName>
</protein>
<keyword evidence="5" id="KW-0560">Oxidoreductase</keyword>
<dbReference type="SUPFAM" id="SSF48264">
    <property type="entry name" value="Cytochrome P450"/>
    <property type="match status" value="1"/>
</dbReference>
<accession>A0A6M6IAA3</accession>
<keyword evidence="4" id="KW-0479">Metal-binding</keyword>
<comment type="cofactor">
    <cofactor evidence="1">
        <name>heme</name>
        <dbReference type="ChEBI" id="CHEBI:30413"/>
    </cofactor>
</comment>
<gene>
    <name evidence="8" type="primary">g72</name>
</gene>
<dbReference type="AlphaFoldDB" id="A0A6M6IAA3"/>
<evidence type="ECO:0000256" key="6">
    <source>
        <dbReference type="ARBA" id="ARBA00023004"/>
    </source>
</evidence>
<reference evidence="8" key="2">
    <citation type="submission" date="2020-05" db="EMBL/GenBank/DDBJ databases">
        <authorList>
            <person name="Lan N."/>
        </authorList>
    </citation>
    <scope>NUCLEOTIDE SEQUENCE</scope>
    <source>
        <strain evidence="8">TTI-00885</strain>
    </source>
</reference>
<dbReference type="EMBL" id="MT459796">
    <property type="protein sequence ID" value="QJY30858.1"/>
    <property type="molecule type" value="Genomic_DNA"/>
</dbReference>
<dbReference type="PANTHER" id="PTHR46206">
    <property type="entry name" value="CYTOCHROME P450"/>
    <property type="match status" value="1"/>
</dbReference>
<evidence type="ECO:0000256" key="7">
    <source>
        <dbReference type="ARBA" id="ARBA00023033"/>
    </source>
</evidence>
<evidence type="ECO:0000256" key="4">
    <source>
        <dbReference type="ARBA" id="ARBA00022723"/>
    </source>
</evidence>
<name>A0A6M6IAA3_9PEZI</name>
<dbReference type="GO" id="GO:0016705">
    <property type="term" value="F:oxidoreductase activity, acting on paired donors, with incorporation or reduction of molecular oxygen"/>
    <property type="evidence" value="ECO:0007669"/>
    <property type="project" value="InterPro"/>
</dbReference>
<sequence length="337" mass="38211">MQDIIASTNASAFVGRDLGTDQRWIRAVDRMPMAVAVPTILLSYLPALVRPLAKPLVFLPLKWIQWRIRQMLRPVLMADIHEYETSTDKKQLLGPKEKGKVQLTAWLLARYKGKMGIDDLIQDYMTISFESTPSSAATLFFATCELAADPRLQDVLRRELEDITDHGQLPRTHLNELRKMDSVMRESARVNGFSHLVLYRKLLIPTQLSIGPQLPKGTNICVDAHHINYSQDLWDKPEVFDGLRHYKARQEPQNENRFKFANLGSDAPGWGDGLQACPGRMFADNTIKIALTHLLLNYEFKLIPGEGKPKKQSMPNGSIMPDLKAKVLFKSRKLGIP</sequence>
<comment type="similarity">
    <text evidence="3">Belongs to the cytochrome P450 family.</text>
</comment>
<comment type="subcellular location">
    <subcellularLocation>
        <location evidence="2">Membrane</location>
        <topology evidence="2">Single-pass membrane protein</topology>
    </subcellularLocation>
</comment>